<evidence type="ECO:0000256" key="1">
    <source>
        <dbReference type="SAM" id="SignalP"/>
    </source>
</evidence>
<dbReference type="InterPro" id="IPR024301">
    <property type="entry name" value="Amidase_6"/>
</dbReference>
<accession>A0A4S4FSL6</accession>
<dbReference type="AlphaFoldDB" id="A0A4S4FSL6"/>
<feature type="chain" id="PRO_5020268809" evidence="1">
    <location>
        <begin position="25"/>
        <end position="206"/>
    </location>
</feature>
<dbReference type="OrthoDB" id="4981342at2"/>
<dbReference type="SUPFAM" id="SSF54001">
    <property type="entry name" value="Cysteine proteinases"/>
    <property type="match status" value="1"/>
</dbReference>
<sequence>MLRTRSVASVIAAAALLLALSGCAEQSADAVSRDAAPSEQTTAAPLSPAVDAQLAYVRAHWKHYNTAEYGTLSDNDCVNFASQSLVARGWTQTDEWNYGSGDVEDSTPSWRSSTAMADWLGMHPELAVQLDDSQRAQVKVGDLVQFDWDDSGDRDHTGIVTRVEHSASGTQIYFAGHTDDSVYRSVDQAIHVDHPGARVYYWSLAN</sequence>
<dbReference type="PROSITE" id="PS51257">
    <property type="entry name" value="PROKAR_LIPOPROTEIN"/>
    <property type="match status" value="1"/>
</dbReference>
<organism evidence="3 4">
    <name type="scientific">Orlajensenia flava</name>
    <dbReference type="NCBI Taxonomy" id="2565934"/>
    <lineage>
        <taxon>Bacteria</taxon>
        <taxon>Bacillati</taxon>
        <taxon>Actinomycetota</taxon>
        <taxon>Actinomycetes</taxon>
        <taxon>Micrococcales</taxon>
        <taxon>Microbacteriaceae</taxon>
        <taxon>Orlajensenia</taxon>
    </lineage>
</organism>
<gene>
    <name evidence="3" type="ORF">E6C70_12095</name>
</gene>
<dbReference type="Pfam" id="PF12671">
    <property type="entry name" value="Amidase_6"/>
    <property type="match status" value="1"/>
</dbReference>
<evidence type="ECO:0000313" key="3">
    <source>
        <dbReference type="EMBL" id="THG32496.1"/>
    </source>
</evidence>
<dbReference type="RefSeq" id="WP_136424797.1">
    <property type="nucleotide sequence ID" value="NZ_OZ241748.1"/>
</dbReference>
<feature type="domain" description="Putative amidase" evidence="2">
    <location>
        <begin position="53"/>
        <end position="192"/>
    </location>
</feature>
<keyword evidence="1" id="KW-0732">Signal</keyword>
<evidence type="ECO:0000313" key="4">
    <source>
        <dbReference type="Proteomes" id="UP000307380"/>
    </source>
</evidence>
<proteinExistence type="predicted"/>
<dbReference type="InterPro" id="IPR038765">
    <property type="entry name" value="Papain-like_cys_pep_sf"/>
</dbReference>
<comment type="caution">
    <text evidence="3">The sequence shown here is derived from an EMBL/GenBank/DDBJ whole genome shotgun (WGS) entry which is preliminary data.</text>
</comment>
<protein>
    <submittedName>
        <fullName evidence="3">CHAP domain-containing protein</fullName>
    </submittedName>
</protein>
<name>A0A4S4FSL6_9MICO</name>
<evidence type="ECO:0000259" key="2">
    <source>
        <dbReference type="Pfam" id="PF12671"/>
    </source>
</evidence>
<feature type="signal peptide" evidence="1">
    <location>
        <begin position="1"/>
        <end position="24"/>
    </location>
</feature>
<keyword evidence="4" id="KW-1185">Reference proteome</keyword>
<reference evidence="3 4" key="1">
    <citation type="submission" date="2019-04" db="EMBL/GenBank/DDBJ databases">
        <authorList>
            <person name="Jiang L."/>
        </authorList>
    </citation>
    <scope>NUCLEOTIDE SEQUENCE [LARGE SCALE GENOMIC DNA]</scope>
    <source>
        <strain evidence="3 4">YIM 131861</strain>
    </source>
</reference>
<dbReference type="EMBL" id="SSSN01000009">
    <property type="protein sequence ID" value="THG32496.1"/>
    <property type="molecule type" value="Genomic_DNA"/>
</dbReference>
<dbReference type="Proteomes" id="UP000307380">
    <property type="component" value="Unassembled WGS sequence"/>
</dbReference>